<feature type="compositionally biased region" description="Basic and acidic residues" evidence="1">
    <location>
        <begin position="190"/>
        <end position="200"/>
    </location>
</feature>
<evidence type="ECO:0008006" key="5">
    <source>
        <dbReference type="Google" id="ProtNLM"/>
    </source>
</evidence>
<gene>
    <name evidence="3" type="ORF">HHL27_16520</name>
</gene>
<dbReference type="Proteomes" id="UP000583556">
    <property type="component" value="Unassembled WGS sequence"/>
</dbReference>
<proteinExistence type="predicted"/>
<comment type="caution">
    <text evidence="3">The sequence shown here is derived from an EMBL/GenBank/DDBJ whole genome shotgun (WGS) entry which is preliminary data.</text>
</comment>
<dbReference type="AlphaFoldDB" id="A0A7Y0BST3"/>
<dbReference type="RefSeq" id="WP_169494488.1">
    <property type="nucleotide sequence ID" value="NZ_JABBGM010000008.1"/>
</dbReference>
<protein>
    <recommendedName>
        <fullName evidence="5">Lipoprotein</fullName>
    </recommendedName>
</protein>
<organism evidence="3 4">
    <name type="scientific">Novosphingobium olei</name>
    <dbReference type="NCBI Taxonomy" id="2728851"/>
    <lineage>
        <taxon>Bacteria</taxon>
        <taxon>Pseudomonadati</taxon>
        <taxon>Pseudomonadota</taxon>
        <taxon>Alphaproteobacteria</taxon>
        <taxon>Sphingomonadales</taxon>
        <taxon>Sphingomonadaceae</taxon>
        <taxon>Novosphingobium</taxon>
    </lineage>
</organism>
<feature type="region of interest" description="Disordered" evidence="1">
    <location>
        <begin position="163"/>
        <end position="222"/>
    </location>
</feature>
<evidence type="ECO:0000256" key="2">
    <source>
        <dbReference type="SAM" id="SignalP"/>
    </source>
</evidence>
<feature type="signal peptide" evidence="2">
    <location>
        <begin position="1"/>
        <end position="18"/>
    </location>
</feature>
<evidence type="ECO:0000313" key="4">
    <source>
        <dbReference type="Proteomes" id="UP000583556"/>
    </source>
</evidence>
<name>A0A7Y0BST3_9SPHN</name>
<reference evidence="3 4" key="1">
    <citation type="submission" date="2020-04" db="EMBL/GenBank/DDBJ databases">
        <title>Novosphingobium sp. TW-4 isolated from soil.</title>
        <authorList>
            <person name="Dahal R.H."/>
            <person name="Chaudhary D.K."/>
        </authorList>
    </citation>
    <scope>NUCLEOTIDE SEQUENCE [LARGE SCALE GENOMIC DNA]</scope>
    <source>
        <strain evidence="3 4">TW-4</strain>
    </source>
</reference>
<evidence type="ECO:0000256" key="1">
    <source>
        <dbReference type="SAM" id="MobiDB-lite"/>
    </source>
</evidence>
<evidence type="ECO:0000313" key="3">
    <source>
        <dbReference type="EMBL" id="NML95281.1"/>
    </source>
</evidence>
<feature type="chain" id="PRO_5031487129" description="Lipoprotein" evidence="2">
    <location>
        <begin position="19"/>
        <end position="222"/>
    </location>
</feature>
<accession>A0A7Y0BST3</accession>
<sequence>MMMARKLGLLALATLALAGCSKGTHYPVTPAQAHQMLVKRDLPLMMFGAEATGTRLVAASNSQVVWAVTDANDTEMLRLAANIAPEADGSRISTEVLPPAGRRHDKVEQGLAENEAIADLYRAVGEEQVASTMADRKFRYDAINSAMIKAAFATLPKLQQQAMEQASEAQRARREAETNARSGYASGDDWNARRRERAGEPDPTFGKPMDDHGSSTSDDEDY</sequence>
<keyword evidence="2" id="KW-0732">Signal</keyword>
<dbReference type="PROSITE" id="PS51257">
    <property type="entry name" value="PROKAR_LIPOPROTEIN"/>
    <property type="match status" value="1"/>
</dbReference>
<keyword evidence="4" id="KW-1185">Reference proteome</keyword>
<dbReference type="EMBL" id="JABBGM010000008">
    <property type="protein sequence ID" value="NML95281.1"/>
    <property type="molecule type" value="Genomic_DNA"/>
</dbReference>